<comment type="caution">
    <text evidence="13">The sequence shown here is derived from an EMBL/GenBank/DDBJ whole genome shotgun (WGS) entry which is preliminary data.</text>
</comment>
<comment type="similarity">
    <text evidence="3 10">Belongs to the membrane-bound acyltransferase family. Sterol o-acyltransferase subfamily.</text>
</comment>
<evidence type="ECO:0000256" key="9">
    <source>
        <dbReference type="ARBA" id="ARBA00023315"/>
    </source>
</evidence>
<keyword evidence="5 12" id="KW-0812">Transmembrane</keyword>
<feature type="transmembrane region" description="Helical" evidence="12">
    <location>
        <begin position="264"/>
        <end position="283"/>
    </location>
</feature>
<comment type="pathway">
    <text evidence="2">Lipid metabolism.</text>
</comment>
<keyword evidence="6 10" id="KW-0256">Endoplasmic reticulum</keyword>
<dbReference type="PIRSF" id="PIRSF000439">
    <property type="entry name" value="Oat_ACAT_DAG_ARE"/>
    <property type="match status" value="1"/>
</dbReference>
<dbReference type="GO" id="GO:0019432">
    <property type="term" value="P:triglyceride biosynthetic process"/>
    <property type="evidence" value="ECO:0007669"/>
    <property type="project" value="TreeGrafter"/>
</dbReference>
<dbReference type="Proteomes" id="UP001165289">
    <property type="component" value="Unassembled WGS sequence"/>
</dbReference>
<dbReference type="GO" id="GO:0005789">
    <property type="term" value="C:endoplasmic reticulum membrane"/>
    <property type="evidence" value="ECO:0007669"/>
    <property type="project" value="UniProtKB-SubCell"/>
</dbReference>
<evidence type="ECO:0000256" key="3">
    <source>
        <dbReference type="ARBA" id="ARBA00009010"/>
    </source>
</evidence>
<dbReference type="PANTHER" id="PTHR10408:SF7">
    <property type="entry name" value="DIACYLGLYCEROL O-ACYLTRANSFERASE 1"/>
    <property type="match status" value="1"/>
</dbReference>
<dbReference type="EMBL" id="JAKMXF010000255">
    <property type="protein sequence ID" value="KAI6653713.1"/>
    <property type="molecule type" value="Genomic_DNA"/>
</dbReference>
<dbReference type="AlphaFoldDB" id="A0AAV7JXL1"/>
<dbReference type="PANTHER" id="PTHR10408">
    <property type="entry name" value="STEROL O-ACYLTRANSFERASE"/>
    <property type="match status" value="1"/>
</dbReference>
<feature type="transmembrane region" description="Helical" evidence="12">
    <location>
        <begin position="385"/>
        <end position="405"/>
    </location>
</feature>
<name>A0AAV7JXL1_9METZ</name>
<feature type="transmembrane region" description="Helical" evidence="12">
    <location>
        <begin position="67"/>
        <end position="84"/>
    </location>
</feature>
<feature type="transmembrane region" description="Helical" evidence="12">
    <location>
        <begin position="314"/>
        <end position="332"/>
    </location>
</feature>
<dbReference type="GO" id="GO:0004144">
    <property type="term" value="F:diacylglycerol O-acyltransferase activity"/>
    <property type="evidence" value="ECO:0007669"/>
    <property type="project" value="TreeGrafter"/>
</dbReference>
<evidence type="ECO:0000256" key="1">
    <source>
        <dbReference type="ARBA" id="ARBA00004477"/>
    </source>
</evidence>
<gene>
    <name evidence="13" type="ORF">LOD99_3217</name>
</gene>
<protein>
    <recommendedName>
        <fullName evidence="10">O-acyltransferase</fullName>
    </recommendedName>
</protein>
<evidence type="ECO:0000256" key="6">
    <source>
        <dbReference type="ARBA" id="ARBA00022824"/>
    </source>
</evidence>
<feature type="active site" evidence="11">
    <location>
        <position position="397"/>
    </location>
</feature>
<dbReference type="InterPro" id="IPR014371">
    <property type="entry name" value="Oat_ACAT_DAG_ARE"/>
</dbReference>
<evidence type="ECO:0000256" key="10">
    <source>
        <dbReference type="PIRNR" id="PIRNR000439"/>
    </source>
</evidence>
<keyword evidence="4 10" id="KW-0808">Transferase</keyword>
<feature type="transmembrane region" description="Helical" evidence="12">
    <location>
        <begin position="111"/>
        <end position="132"/>
    </location>
</feature>
<keyword evidence="8 10" id="KW-0472">Membrane</keyword>
<evidence type="ECO:0000256" key="11">
    <source>
        <dbReference type="PIRSR" id="PIRSR000439-1"/>
    </source>
</evidence>
<proteinExistence type="inferred from homology"/>
<evidence type="ECO:0000256" key="4">
    <source>
        <dbReference type="ARBA" id="ARBA00022679"/>
    </source>
</evidence>
<evidence type="ECO:0000256" key="5">
    <source>
        <dbReference type="ARBA" id="ARBA00022692"/>
    </source>
</evidence>
<keyword evidence="7 12" id="KW-1133">Transmembrane helix</keyword>
<comment type="subcellular location">
    <subcellularLocation>
        <location evidence="1 10">Endoplasmic reticulum membrane</location>
        <topology evidence="1 10">Multi-pass membrane protein</topology>
    </subcellularLocation>
</comment>
<keyword evidence="14" id="KW-1185">Reference proteome</keyword>
<evidence type="ECO:0000313" key="14">
    <source>
        <dbReference type="Proteomes" id="UP001165289"/>
    </source>
</evidence>
<evidence type="ECO:0000256" key="8">
    <source>
        <dbReference type="ARBA" id="ARBA00023136"/>
    </source>
</evidence>
<evidence type="ECO:0000313" key="13">
    <source>
        <dbReference type="EMBL" id="KAI6653713.1"/>
    </source>
</evidence>
<dbReference type="InterPro" id="IPR004299">
    <property type="entry name" value="MBOAT_fam"/>
</dbReference>
<keyword evidence="9 10" id="KW-0012">Acyltransferase</keyword>
<evidence type="ECO:0000256" key="7">
    <source>
        <dbReference type="ARBA" id="ARBA00022989"/>
    </source>
</evidence>
<accession>A0AAV7JXL1</accession>
<organism evidence="13 14">
    <name type="scientific">Oopsacas minuta</name>
    <dbReference type="NCBI Taxonomy" id="111878"/>
    <lineage>
        <taxon>Eukaryota</taxon>
        <taxon>Metazoa</taxon>
        <taxon>Porifera</taxon>
        <taxon>Hexactinellida</taxon>
        <taxon>Hexasterophora</taxon>
        <taxon>Lyssacinosida</taxon>
        <taxon>Leucopsacidae</taxon>
        <taxon>Oopsacas</taxon>
    </lineage>
</organism>
<evidence type="ECO:0000256" key="12">
    <source>
        <dbReference type="SAM" id="Phobius"/>
    </source>
</evidence>
<evidence type="ECO:0000256" key="2">
    <source>
        <dbReference type="ARBA" id="ARBA00005189"/>
    </source>
</evidence>
<feature type="transmembrane region" description="Helical" evidence="12">
    <location>
        <begin position="144"/>
        <end position="167"/>
    </location>
</feature>
<sequence length="461" mass="54590">MSREITQTLTMQEPSHTAPVSKEYTVGNKRKMFTRQESLVKLLKPCHSVADSLLSAQNKFEMNYRGIVTWVIIILFCSNVKNAFSNISKYGIRVRPLGVYTWCVEFFMDPYNWPCICLLLGYPIVVTVILQVEKLLSQKRISPNLGVIIHSITFSAILGVPAGVLFSVQHSPIAAFFILLGYSILWLKMISYVEVNHWEREMIKGNYNSTKTMKNESTKETLVTYPNNLNYRDIIYFVFVPTLCYELNFPRTEKIRIGFMFRRLAEFILLFQLLIFLVQQWVIPGIESSMKPLRDMELHRLVERLFSLAIPNHFIWLIMFYGYFHCFFNFLGEATRFGDRRFYRDWWNAQTIREFWTHWNVPTHRWLVRHVYKPMLSQGYSKRTSFFFVFLLSSFFHEYLVSIPLRMLRLWAFIGMLIQVPFSLITEMFFKGDYGNGAMWFSIIVGQPAIILMYVHDYFYL</sequence>
<feature type="transmembrane region" description="Helical" evidence="12">
    <location>
        <begin position="437"/>
        <end position="455"/>
    </location>
</feature>
<reference evidence="13 14" key="1">
    <citation type="journal article" date="2023" name="BMC Biol.">
        <title>The compact genome of the sponge Oopsacas minuta (Hexactinellida) is lacking key metazoan core genes.</title>
        <authorList>
            <person name="Santini S."/>
            <person name="Schenkelaars Q."/>
            <person name="Jourda C."/>
            <person name="Duchesne M."/>
            <person name="Belahbib H."/>
            <person name="Rocher C."/>
            <person name="Selva M."/>
            <person name="Riesgo A."/>
            <person name="Vervoort M."/>
            <person name="Leys S.P."/>
            <person name="Kodjabachian L."/>
            <person name="Le Bivic A."/>
            <person name="Borchiellini C."/>
            <person name="Claverie J.M."/>
            <person name="Renard E."/>
        </authorList>
    </citation>
    <scope>NUCLEOTIDE SEQUENCE [LARGE SCALE GENOMIC DNA]</scope>
    <source>
        <strain evidence="13">SPO-2</strain>
    </source>
</reference>
<feature type="transmembrane region" description="Helical" evidence="12">
    <location>
        <begin position="173"/>
        <end position="193"/>
    </location>
</feature>
<dbReference type="Pfam" id="PF03062">
    <property type="entry name" value="MBOAT"/>
    <property type="match status" value="1"/>
</dbReference>